<evidence type="ECO:0000313" key="4">
    <source>
        <dbReference type="EMBL" id="MFD1936871.1"/>
    </source>
</evidence>
<dbReference type="InterPro" id="IPR011042">
    <property type="entry name" value="6-blade_b-propeller_TolB-like"/>
</dbReference>
<feature type="domain" description="Peptidase S9 prolyl oligopeptidase catalytic" evidence="3">
    <location>
        <begin position="443"/>
        <end position="646"/>
    </location>
</feature>
<dbReference type="EMBL" id="JBHUFV010000052">
    <property type="protein sequence ID" value="MFD1936871.1"/>
    <property type="molecule type" value="Genomic_DNA"/>
</dbReference>
<dbReference type="Gene3D" id="2.120.10.30">
    <property type="entry name" value="TolB, C-terminal domain"/>
    <property type="match status" value="2"/>
</dbReference>
<organism evidence="4 5">
    <name type="scientific">Nonomuraea mangrovi</name>
    <dbReference type="NCBI Taxonomy" id="2316207"/>
    <lineage>
        <taxon>Bacteria</taxon>
        <taxon>Bacillati</taxon>
        <taxon>Actinomycetota</taxon>
        <taxon>Actinomycetes</taxon>
        <taxon>Streptosporangiales</taxon>
        <taxon>Streptosporangiaceae</taxon>
        <taxon>Nonomuraea</taxon>
    </lineage>
</organism>
<dbReference type="Pfam" id="PF00326">
    <property type="entry name" value="Peptidase_S9"/>
    <property type="match status" value="1"/>
</dbReference>
<dbReference type="Pfam" id="PF07676">
    <property type="entry name" value="PD40"/>
    <property type="match status" value="3"/>
</dbReference>
<keyword evidence="2" id="KW-0645">Protease</keyword>
<protein>
    <submittedName>
        <fullName evidence="4">S9 family peptidase</fullName>
    </submittedName>
</protein>
<comment type="caution">
    <text evidence="4">The sequence shown here is derived from an EMBL/GenBank/DDBJ whole genome shotgun (WGS) entry which is preliminary data.</text>
</comment>
<dbReference type="Proteomes" id="UP001597368">
    <property type="component" value="Unassembled WGS sequence"/>
</dbReference>
<keyword evidence="2" id="KW-0720">Serine protease</keyword>
<dbReference type="InterPro" id="IPR001375">
    <property type="entry name" value="Peptidase_S9_cat"/>
</dbReference>
<evidence type="ECO:0000256" key="1">
    <source>
        <dbReference type="ARBA" id="ARBA00022801"/>
    </source>
</evidence>
<reference evidence="5" key="1">
    <citation type="journal article" date="2019" name="Int. J. Syst. Evol. Microbiol.">
        <title>The Global Catalogue of Microorganisms (GCM) 10K type strain sequencing project: providing services to taxonomists for standard genome sequencing and annotation.</title>
        <authorList>
            <consortium name="The Broad Institute Genomics Platform"/>
            <consortium name="The Broad Institute Genome Sequencing Center for Infectious Disease"/>
            <person name="Wu L."/>
            <person name="Ma J."/>
        </authorList>
    </citation>
    <scope>NUCLEOTIDE SEQUENCE [LARGE SCALE GENOMIC DNA]</scope>
    <source>
        <strain evidence="5">ICMP 6774ER</strain>
    </source>
</reference>
<keyword evidence="1" id="KW-0378">Hydrolase</keyword>
<dbReference type="RefSeq" id="WP_379577535.1">
    <property type="nucleotide sequence ID" value="NZ_JBHUFV010000052.1"/>
</dbReference>
<dbReference type="SUPFAM" id="SSF53474">
    <property type="entry name" value="alpha/beta-Hydrolases"/>
    <property type="match status" value="1"/>
</dbReference>
<name>A0ABW4T522_9ACTN</name>
<dbReference type="InterPro" id="IPR011659">
    <property type="entry name" value="WD40"/>
</dbReference>
<evidence type="ECO:0000256" key="2">
    <source>
        <dbReference type="ARBA" id="ARBA00022825"/>
    </source>
</evidence>
<dbReference type="SUPFAM" id="SSF82171">
    <property type="entry name" value="DPP6 N-terminal domain-like"/>
    <property type="match status" value="1"/>
</dbReference>
<accession>A0ABW4T522</accession>
<dbReference type="InterPro" id="IPR029058">
    <property type="entry name" value="AB_hydrolase_fold"/>
</dbReference>
<proteinExistence type="predicted"/>
<dbReference type="Gene3D" id="3.40.50.1820">
    <property type="entry name" value="alpha/beta hydrolase"/>
    <property type="match status" value="1"/>
</dbReference>
<evidence type="ECO:0000259" key="3">
    <source>
        <dbReference type="Pfam" id="PF00326"/>
    </source>
</evidence>
<evidence type="ECO:0000313" key="5">
    <source>
        <dbReference type="Proteomes" id="UP001597368"/>
    </source>
</evidence>
<dbReference type="PANTHER" id="PTHR42776:SF27">
    <property type="entry name" value="DIPEPTIDYL PEPTIDASE FAMILY MEMBER 6"/>
    <property type="match status" value="1"/>
</dbReference>
<dbReference type="PANTHER" id="PTHR42776">
    <property type="entry name" value="SERINE PEPTIDASE S9 FAMILY MEMBER"/>
    <property type="match status" value="1"/>
</dbReference>
<gene>
    <name evidence="4" type="ORF">ACFSKW_35915</name>
</gene>
<sequence>MVRPLGIDDLYSLALPREPAISPDGERVAYVLRTVDKAADADRRAIWLVPWEGGPAVPLTNGPADTSPAWSPDGGTLAFLRAGEGPAQIWTLPMGGGEPRPATDLALGAGRPIWSPDGTRIAFTAPVDLSAGESGDGTAAPVVIERLGFKADGVGLRRGVRLHLHVLDLATGEVSRITDGDGDTGEPAWSPNGTRLAYAAAQGPDADLTLASAAYVVDAAGSPPRPVGPAGALVDAVTWTPGGDALVVVSAPTVRIGHLGLFLVPLDGREAVELSASLDRNVRPGQGGWYGAFPQFSSDGTTVLFGVNDRGSTHVYAVELAGGSPKPFLATPGWVVSGLSVAAGVGRAAALVMTPTSYGELAAVDLAGGEPRPLTRHTATSLPDVAFTAPQEREFTTADGKTVHGWLLRDPAATTPGPLLVDVHGGPHLSWGPALEPANPYHQILTGLGWSVLLLNPRASDGYGEDFYTANLHRWGHGDEGDLLGPVDRLVAEGIADPERLAVCGYSYGGFLTGHLTTRTDRFAAAVVAGMMADLVSASGTSDLSRVFAALEFGAHPHEDRGLVRSQSPFERVEHVTTPTLVLHAVHDERCPVGQAEAWFTALRVKGVRARMVLYPGASHQFIVDGRPSHRADYSRRIIDWVTEHTRTGGRPDDGTAAPLTG</sequence>
<keyword evidence="5" id="KW-1185">Reference proteome</keyword>